<dbReference type="STRING" id="1169540.A0A0G4ERG2"/>
<dbReference type="InParanoid" id="A0A0G4ERG2"/>
<evidence type="ECO:0000256" key="3">
    <source>
        <dbReference type="ARBA" id="ARBA00022898"/>
    </source>
</evidence>
<comment type="similarity">
    <text evidence="2">Belongs to the threonine aldolase family.</text>
</comment>
<dbReference type="Pfam" id="PF01212">
    <property type="entry name" value="Beta_elim_lyase"/>
    <property type="match status" value="1"/>
</dbReference>
<protein>
    <recommendedName>
        <fullName evidence="6">Aromatic amino acid beta-eliminating lyase/threonine aldolase domain-containing protein</fullName>
    </recommendedName>
</protein>
<dbReference type="Gene3D" id="3.90.1150.10">
    <property type="entry name" value="Aspartate Aminotransferase, domain 1"/>
    <property type="match status" value="1"/>
</dbReference>
<dbReference type="PIRSF" id="PIRSF017617">
    <property type="entry name" value="Thr_aldolase"/>
    <property type="match status" value="1"/>
</dbReference>
<comment type="cofactor">
    <cofactor evidence="1">
        <name>pyridoxal 5'-phosphate</name>
        <dbReference type="ChEBI" id="CHEBI:597326"/>
    </cofactor>
</comment>
<sequence length="383" mass="40949">MKVIDLRSDTFTQPTQEMREAMYSAVVGDDVWDEDPTVHHLQATAAALFGKEDSLFVPSGCMGNLVCVGAHCTGRGEEVLLGNLCHIHVYEQGNISSLLGVHPRTVPNLPDGTLCLDALEAGIRTDNLHYPITRLICLENTHNKCGGRVLTVAYMQQVHQIAKKHGLKVHVDGARIMNAAVALGVSVADLCKHADSVSACMSKGLGSPTGAVVVGSKDFIQRCKRLRKALGGGMRQAGVLAAPGLISLTKMPARLHEDHANAKMLADGLSRMSSYGVSVEGAVETNIVMFRTTQISAAKLCELLLSTSDAHELTDGRVAQPIEYGKGPEATNGVDNGTGVSVKVMPIHGDVIRAVTYYHISSEDIQLALDKIEGVLKAWVKTK</sequence>
<dbReference type="PANTHER" id="PTHR48097:SF9">
    <property type="entry name" value="L-THREONINE ALDOLASE"/>
    <property type="match status" value="1"/>
</dbReference>
<dbReference type="FunFam" id="3.40.640.10:FF:000030">
    <property type="entry name" value="Low-specificity L-threonine aldolase"/>
    <property type="match status" value="1"/>
</dbReference>
<dbReference type="Proteomes" id="UP000041254">
    <property type="component" value="Unassembled WGS sequence"/>
</dbReference>
<dbReference type="SUPFAM" id="SSF53383">
    <property type="entry name" value="PLP-dependent transferases"/>
    <property type="match status" value="1"/>
</dbReference>
<dbReference type="OMA" id="VQTNIVI"/>
<keyword evidence="3" id="KW-0663">Pyridoxal phosphate</keyword>
<keyword evidence="4" id="KW-0456">Lyase</keyword>
<dbReference type="EMBL" id="CDMY01000300">
    <property type="protein sequence ID" value="CEM00858.1"/>
    <property type="molecule type" value="Genomic_DNA"/>
</dbReference>
<evidence type="ECO:0000256" key="2">
    <source>
        <dbReference type="ARBA" id="ARBA00006966"/>
    </source>
</evidence>
<dbReference type="NCBIfam" id="NF041359">
    <property type="entry name" value="GntG_guanitoxin"/>
    <property type="match status" value="1"/>
</dbReference>
<evidence type="ECO:0000256" key="5">
    <source>
        <dbReference type="PIRSR" id="PIRSR017617-1"/>
    </source>
</evidence>
<reference evidence="7 8" key="1">
    <citation type="submission" date="2014-11" db="EMBL/GenBank/DDBJ databases">
        <authorList>
            <person name="Zhu J."/>
            <person name="Qi W."/>
            <person name="Song R."/>
        </authorList>
    </citation>
    <scope>NUCLEOTIDE SEQUENCE [LARGE SCALE GENOMIC DNA]</scope>
</reference>
<evidence type="ECO:0000313" key="7">
    <source>
        <dbReference type="EMBL" id="CEM00858.1"/>
    </source>
</evidence>
<dbReference type="AlphaFoldDB" id="A0A0G4ERG2"/>
<keyword evidence="8" id="KW-1185">Reference proteome</keyword>
<proteinExistence type="inferred from homology"/>
<dbReference type="InterPro" id="IPR001597">
    <property type="entry name" value="ArAA_b-elim_lyase/Thr_aldolase"/>
</dbReference>
<evidence type="ECO:0000256" key="4">
    <source>
        <dbReference type="ARBA" id="ARBA00023239"/>
    </source>
</evidence>
<name>A0A0G4ERG2_VITBC</name>
<evidence type="ECO:0000259" key="6">
    <source>
        <dbReference type="Pfam" id="PF01212"/>
    </source>
</evidence>
<dbReference type="OrthoDB" id="10261951at2759"/>
<gene>
    <name evidence="7" type="ORF">Vbra_12993</name>
</gene>
<feature type="modified residue" description="N6-(pyridoxal phosphate)lysine" evidence="5">
    <location>
        <position position="203"/>
    </location>
</feature>
<dbReference type="InterPro" id="IPR015422">
    <property type="entry name" value="PyrdxlP-dep_Trfase_small"/>
</dbReference>
<dbReference type="InterPro" id="IPR015421">
    <property type="entry name" value="PyrdxlP-dep_Trfase_major"/>
</dbReference>
<dbReference type="Gene3D" id="3.40.640.10">
    <property type="entry name" value="Type I PLP-dependent aspartate aminotransferase-like (Major domain)"/>
    <property type="match status" value="1"/>
</dbReference>
<dbReference type="GO" id="GO:0006545">
    <property type="term" value="P:glycine biosynthetic process"/>
    <property type="evidence" value="ECO:0007669"/>
    <property type="project" value="TreeGrafter"/>
</dbReference>
<evidence type="ECO:0000256" key="1">
    <source>
        <dbReference type="ARBA" id="ARBA00001933"/>
    </source>
</evidence>
<dbReference type="GO" id="GO:0008732">
    <property type="term" value="F:L-allo-threonine aldolase activity"/>
    <property type="evidence" value="ECO:0007669"/>
    <property type="project" value="TreeGrafter"/>
</dbReference>
<dbReference type="VEuPathDB" id="CryptoDB:Vbra_12993"/>
<dbReference type="InterPro" id="IPR023603">
    <property type="entry name" value="Low_specificity_L-TA-like"/>
</dbReference>
<evidence type="ECO:0000313" key="8">
    <source>
        <dbReference type="Proteomes" id="UP000041254"/>
    </source>
</evidence>
<dbReference type="CDD" id="cd06502">
    <property type="entry name" value="TA_like"/>
    <property type="match status" value="1"/>
</dbReference>
<dbReference type="GO" id="GO:0006567">
    <property type="term" value="P:L-threonine catabolic process"/>
    <property type="evidence" value="ECO:0007669"/>
    <property type="project" value="TreeGrafter"/>
</dbReference>
<dbReference type="PANTHER" id="PTHR48097">
    <property type="entry name" value="L-THREONINE ALDOLASE-RELATED"/>
    <property type="match status" value="1"/>
</dbReference>
<organism evidence="7 8">
    <name type="scientific">Vitrella brassicaformis (strain CCMP3155)</name>
    <dbReference type="NCBI Taxonomy" id="1169540"/>
    <lineage>
        <taxon>Eukaryota</taxon>
        <taxon>Sar</taxon>
        <taxon>Alveolata</taxon>
        <taxon>Colpodellida</taxon>
        <taxon>Vitrellaceae</taxon>
        <taxon>Vitrella</taxon>
    </lineage>
</organism>
<dbReference type="GO" id="GO:0005829">
    <property type="term" value="C:cytosol"/>
    <property type="evidence" value="ECO:0007669"/>
    <property type="project" value="TreeGrafter"/>
</dbReference>
<accession>A0A0G4ERG2</accession>
<dbReference type="InterPro" id="IPR015424">
    <property type="entry name" value="PyrdxlP-dep_Trfase"/>
</dbReference>
<feature type="domain" description="Aromatic amino acid beta-eliminating lyase/threonine aldolase" evidence="6">
    <location>
        <begin position="5"/>
        <end position="290"/>
    </location>
</feature>
<dbReference type="PhylomeDB" id="A0A0G4ERG2"/>